<organism evidence="2 3">
    <name type="scientific">Streptococcus pneumoniae</name>
    <dbReference type="NCBI Taxonomy" id="1313"/>
    <lineage>
        <taxon>Bacteria</taxon>
        <taxon>Bacillati</taxon>
        <taxon>Bacillota</taxon>
        <taxon>Bacilli</taxon>
        <taxon>Lactobacillales</taxon>
        <taxon>Streptococcaceae</taxon>
        <taxon>Streptococcus</taxon>
    </lineage>
</organism>
<dbReference type="InterPro" id="IPR051088">
    <property type="entry name" value="PTS_Sugar-EIIC/EIIB"/>
</dbReference>
<sequence length="88" mass="9353">MKDKLIKKFVDRMMAFVNTKGVTAIKDGIVFSMPLLIVGSIFLILANLPVPALATMLETSGITPVLNQAIGATFNISAIVTVIGIAYT</sequence>
<comment type="caution">
    <text evidence="2">The sequence shown here is derived from an EMBL/GenBank/DDBJ whole genome shotgun (WGS) entry which is preliminary data.</text>
</comment>
<dbReference type="GO" id="GO:0005886">
    <property type="term" value="C:plasma membrane"/>
    <property type="evidence" value="ECO:0007669"/>
    <property type="project" value="TreeGrafter"/>
</dbReference>
<accession>A0A6I3USS9</accession>
<evidence type="ECO:0000256" key="1">
    <source>
        <dbReference type="SAM" id="Phobius"/>
    </source>
</evidence>
<keyword evidence="2" id="KW-0762">Sugar transport</keyword>
<reference evidence="2 3" key="1">
    <citation type="submission" date="2019-11" db="EMBL/GenBank/DDBJ databases">
        <title>Growth characteristics of pneumococcus vary with the chemical composition of the capsule and with environmental conditions.</title>
        <authorList>
            <person name="Tothpal A."/>
            <person name="Desobry K."/>
            <person name="Joshi S."/>
            <person name="Wyllie A.L."/>
            <person name="Weinberger D.M."/>
        </authorList>
    </citation>
    <scope>NUCLEOTIDE SEQUENCE [LARGE SCALE GENOMIC DNA]</scope>
    <source>
        <strain evidence="3">pnumococcus19F</strain>
    </source>
</reference>
<keyword evidence="2" id="KW-0813">Transport</keyword>
<name>A0A6I3USS9_STREE</name>
<keyword evidence="1" id="KW-0472">Membrane</keyword>
<keyword evidence="1" id="KW-1133">Transmembrane helix</keyword>
<protein>
    <submittedName>
        <fullName evidence="2">PTS sugar transporter subunit IIC</fullName>
    </submittedName>
</protein>
<evidence type="ECO:0000313" key="2">
    <source>
        <dbReference type="EMBL" id="MTV99975.1"/>
    </source>
</evidence>
<dbReference type="AlphaFoldDB" id="A0A6I3USS9"/>
<proteinExistence type="predicted"/>
<dbReference type="Proteomes" id="UP000437160">
    <property type="component" value="Unassembled WGS sequence"/>
</dbReference>
<dbReference type="PANTHER" id="PTHR33989:SF4">
    <property type="entry name" value="PTS SYSTEM N,N'-DIACETYLCHITOBIOSE-SPECIFIC EIIC COMPONENT"/>
    <property type="match status" value="1"/>
</dbReference>
<dbReference type="PANTHER" id="PTHR33989">
    <property type="match status" value="1"/>
</dbReference>
<evidence type="ECO:0000313" key="3">
    <source>
        <dbReference type="Proteomes" id="UP000437160"/>
    </source>
</evidence>
<dbReference type="GO" id="GO:1901264">
    <property type="term" value="P:carbohydrate derivative transport"/>
    <property type="evidence" value="ECO:0007669"/>
    <property type="project" value="TreeGrafter"/>
</dbReference>
<gene>
    <name evidence="2" type="ORF">GM536_13230</name>
</gene>
<feature type="transmembrane region" description="Helical" evidence="1">
    <location>
        <begin position="65"/>
        <end position="87"/>
    </location>
</feature>
<keyword evidence="1" id="KW-0812">Transmembrane</keyword>
<feature type="transmembrane region" description="Helical" evidence="1">
    <location>
        <begin position="21"/>
        <end position="45"/>
    </location>
</feature>
<dbReference type="EMBL" id="WNIA01000521">
    <property type="protein sequence ID" value="MTV99975.1"/>
    <property type="molecule type" value="Genomic_DNA"/>
</dbReference>
<feature type="non-terminal residue" evidence="2">
    <location>
        <position position="88"/>
    </location>
</feature>